<dbReference type="EMBL" id="JANQDX010000012">
    <property type="protein sequence ID" value="KAL0915453.1"/>
    <property type="molecule type" value="Genomic_DNA"/>
</dbReference>
<keyword evidence="2" id="KW-1185">Reference proteome</keyword>
<dbReference type="AlphaFoldDB" id="A0ABD0URG0"/>
<reference evidence="1 2" key="1">
    <citation type="journal article" date="2024" name="Plant Biotechnol. J.">
        <title>Dendrobium thyrsiflorum genome and its molecular insights into genes involved in important horticultural traits.</title>
        <authorList>
            <person name="Chen B."/>
            <person name="Wang J.Y."/>
            <person name="Zheng P.J."/>
            <person name="Li K.L."/>
            <person name="Liang Y.M."/>
            <person name="Chen X.F."/>
            <person name="Zhang C."/>
            <person name="Zhao X."/>
            <person name="He X."/>
            <person name="Zhang G.Q."/>
            <person name="Liu Z.J."/>
            <person name="Xu Q."/>
        </authorList>
    </citation>
    <scope>NUCLEOTIDE SEQUENCE [LARGE SCALE GENOMIC DNA]</scope>
    <source>
        <strain evidence="1">GZMU011</strain>
    </source>
</reference>
<proteinExistence type="predicted"/>
<name>A0ABD0URG0_DENTH</name>
<comment type="caution">
    <text evidence="1">The sequence shown here is derived from an EMBL/GenBank/DDBJ whole genome shotgun (WGS) entry which is preliminary data.</text>
</comment>
<protein>
    <submittedName>
        <fullName evidence="1">Uncharacterized protein</fullName>
    </submittedName>
</protein>
<gene>
    <name evidence="1" type="ORF">M5K25_015871</name>
</gene>
<accession>A0ABD0URG0</accession>
<evidence type="ECO:0000313" key="1">
    <source>
        <dbReference type="EMBL" id="KAL0915453.1"/>
    </source>
</evidence>
<evidence type="ECO:0000313" key="2">
    <source>
        <dbReference type="Proteomes" id="UP001552299"/>
    </source>
</evidence>
<organism evidence="1 2">
    <name type="scientific">Dendrobium thyrsiflorum</name>
    <name type="common">Pinecone-like raceme dendrobium</name>
    <name type="synonym">Orchid</name>
    <dbReference type="NCBI Taxonomy" id="117978"/>
    <lineage>
        <taxon>Eukaryota</taxon>
        <taxon>Viridiplantae</taxon>
        <taxon>Streptophyta</taxon>
        <taxon>Embryophyta</taxon>
        <taxon>Tracheophyta</taxon>
        <taxon>Spermatophyta</taxon>
        <taxon>Magnoliopsida</taxon>
        <taxon>Liliopsida</taxon>
        <taxon>Asparagales</taxon>
        <taxon>Orchidaceae</taxon>
        <taxon>Epidendroideae</taxon>
        <taxon>Malaxideae</taxon>
        <taxon>Dendrobiinae</taxon>
        <taxon>Dendrobium</taxon>
    </lineage>
</organism>
<dbReference type="Proteomes" id="UP001552299">
    <property type="component" value="Unassembled WGS sequence"/>
</dbReference>
<sequence>MAVCVVVPIFLEVLCNMTEDLKRQITAFLMAIVVEIGLKPMVLVFEEDDVDRGSSHSNAQNFRGISKNFLSTLLLELMMTMGRKRVVYGLISKGVSRGPCEGCLCCISELPEASRNHICDH</sequence>